<dbReference type="CDD" id="cd17926">
    <property type="entry name" value="DEXHc_RE"/>
    <property type="match status" value="1"/>
</dbReference>
<dbReference type="InterPro" id="IPR027417">
    <property type="entry name" value="P-loop_NTPase"/>
</dbReference>
<proteinExistence type="predicted"/>
<dbReference type="SUPFAM" id="SSF52540">
    <property type="entry name" value="P-loop containing nucleoside triphosphate hydrolases"/>
    <property type="match status" value="2"/>
</dbReference>
<organism evidence="3">
    <name type="scientific">uncultured Caudovirales phage</name>
    <dbReference type="NCBI Taxonomy" id="2100421"/>
    <lineage>
        <taxon>Viruses</taxon>
        <taxon>Duplodnaviria</taxon>
        <taxon>Heunggongvirae</taxon>
        <taxon>Uroviricota</taxon>
        <taxon>Caudoviricetes</taxon>
        <taxon>Peduoviridae</taxon>
        <taxon>Maltschvirus</taxon>
        <taxon>Maltschvirus maltsch</taxon>
    </lineage>
</organism>
<protein>
    <submittedName>
        <fullName evidence="3">SSL2 DNA or RNA helicases of superfamily II</fullName>
    </submittedName>
</protein>
<dbReference type="InterPro" id="IPR049409">
    <property type="entry name" value="UvsW_N"/>
</dbReference>
<dbReference type="GO" id="GO:0016787">
    <property type="term" value="F:hydrolase activity"/>
    <property type="evidence" value="ECO:0007669"/>
    <property type="project" value="InterPro"/>
</dbReference>
<dbReference type="InterPro" id="IPR006935">
    <property type="entry name" value="Helicase/UvrB_N"/>
</dbReference>
<keyword evidence="3" id="KW-0347">Helicase</keyword>
<reference evidence="3" key="1">
    <citation type="submission" date="2020-04" db="EMBL/GenBank/DDBJ databases">
        <authorList>
            <person name="Chiriac C."/>
            <person name="Salcher M."/>
            <person name="Ghai R."/>
            <person name="Kavagutti S V."/>
        </authorList>
    </citation>
    <scope>NUCLEOTIDE SEQUENCE</scope>
</reference>
<dbReference type="Gene3D" id="3.30.780.20">
    <property type="match status" value="1"/>
</dbReference>
<evidence type="ECO:0000313" key="3">
    <source>
        <dbReference type="EMBL" id="CAB4141186.1"/>
    </source>
</evidence>
<dbReference type="SMART" id="SM00490">
    <property type="entry name" value="HELICc"/>
    <property type="match status" value="1"/>
</dbReference>
<dbReference type="Pfam" id="PF00271">
    <property type="entry name" value="Helicase_C"/>
    <property type="match status" value="1"/>
</dbReference>
<dbReference type="GO" id="GO:0004386">
    <property type="term" value="F:helicase activity"/>
    <property type="evidence" value="ECO:0007669"/>
    <property type="project" value="UniProtKB-KW"/>
</dbReference>
<dbReference type="Pfam" id="PF21241">
    <property type="entry name" value="UvsW_N"/>
    <property type="match status" value="1"/>
</dbReference>
<dbReference type="SMART" id="SM00487">
    <property type="entry name" value="DEXDc"/>
    <property type="match status" value="1"/>
</dbReference>
<sequence>MEKLIAAKLDEVYLQVSCEPGVARELVDYFSFYVPGYRFMPAYRMRMWDGKLRLFNLMNYTLYLGLLPYLKEFCNSREYEIVIDSSLDNNVQFSDIQCKNFLNSLLLPFEARDYQVEAIQHSIKNHRALLLSPTGSGKSLIIYALTQYYNKKTLIIVPTISLVSQMFSDFQQYAEKNSSIKVDSLYHCIYGGQDKNTSKKFVISTWQSIHKLPKSWFDQFEVVITDEVHLAKAKSLTGIMTKLDKTKYRFGTTGTLDGTQTHKLVLEGLFGSTFSVTTTKTLMDKKQLAELSIDCVVLKYSETSGKFVKSLSYQDEIKFLVQHDKRNKFISNLAISTQSNCLVIFQLVELHGKVLHKIIKEKLEKTEPNRKVFFVSGQTEAEDREQIRHITEKEKNAIIVASSGVFSTGINIKNLENIIFASPTKSRIKTLQSIGRTLRIGDYSDKAKLYDIVDDLTYKSYKNFAIKHFLERVKIYNQEKFKYRMCSVKLEN</sequence>
<dbReference type="Pfam" id="PF04851">
    <property type="entry name" value="ResIII"/>
    <property type="match status" value="1"/>
</dbReference>
<dbReference type="PROSITE" id="PS51192">
    <property type="entry name" value="HELICASE_ATP_BIND_1"/>
    <property type="match status" value="1"/>
</dbReference>
<feature type="domain" description="Helicase ATP-binding" evidence="1">
    <location>
        <begin position="119"/>
        <end position="274"/>
    </location>
</feature>
<evidence type="ECO:0000259" key="1">
    <source>
        <dbReference type="PROSITE" id="PS51192"/>
    </source>
</evidence>
<dbReference type="InterPro" id="IPR050742">
    <property type="entry name" value="Helicase_Restrict-Modif_Enz"/>
</dbReference>
<keyword evidence="3" id="KW-0067">ATP-binding</keyword>
<keyword evidence="3" id="KW-0378">Hydrolase</keyword>
<accession>A0A6J5M7U7</accession>
<evidence type="ECO:0000259" key="2">
    <source>
        <dbReference type="PROSITE" id="PS51194"/>
    </source>
</evidence>
<dbReference type="EMBL" id="LR796388">
    <property type="protein sequence ID" value="CAB4141186.1"/>
    <property type="molecule type" value="Genomic_DNA"/>
</dbReference>
<dbReference type="GO" id="GO:0003677">
    <property type="term" value="F:DNA binding"/>
    <property type="evidence" value="ECO:0007669"/>
    <property type="project" value="InterPro"/>
</dbReference>
<keyword evidence="3" id="KW-0547">Nucleotide-binding</keyword>
<dbReference type="InterPro" id="IPR014001">
    <property type="entry name" value="Helicase_ATP-bd"/>
</dbReference>
<name>A0A6J5M7U7_9CAUD</name>
<dbReference type="PROSITE" id="PS51194">
    <property type="entry name" value="HELICASE_CTER"/>
    <property type="match status" value="1"/>
</dbReference>
<gene>
    <name evidence="3" type="ORF">UFOVP410_25</name>
</gene>
<dbReference type="PANTHER" id="PTHR47396:SF1">
    <property type="entry name" value="ATP-DEPENDENT HELICASE IRC3-RELATED"/>
    <property type="match status" value="1"/>
</dbReference>
<dbReference type="Gene3D" id="3.40.50.300">
    <property type="entry name" value="P-loop containing nucleotide triphosphate hydrolases"/>
    <property type="match status" value="2"/>
</dbReference>
<feature type="domain" description="Helicase C-terminal" evidence="2">
    <location>
        <begin position="329"/>
        <end position="489"/>
    </location>
</feature>
<dbReference type="GO" id="GO:0005524">
    <property type="term" value="F:ATP binding"/>
    <property type="evidence" value="ECO:0007669"/>
    <property type="project" value="InterPro"/>
</dbReference>
<dbReference type="InterPro" id="IPR049430">
    <property type="entry name" value="UvsW_N_sf"/>
</dbReference>
<dbReference type="InterPro" id="IPR001650">
    <property type="entry name" value="Helicase_C-like"/>
</dbReference>
<dbReference type="PANTHER" id="PTHR47396">
    <property type="entry name" value="TYPE I RESTRICTION ENZYME ECOKI R PROTEIN"/>
    <property type="match status" value="1"/>
</dbReference>